<keyword evidence="3" id="KW-0813">Transport</keyword>
<dbReference type="PANTHER" id="PTHR12430">
    <property type="entry name" value="MITOCHONDRIAL IMPORT RECEPTOR SUBUNIT TOM20"/>
    <property type="match status" value="1"/>
</dbReference>
<dbReference type="InterPro" id="IPR023392">
    <property type="entry name" value="Tom20_dom_sf"/>
</dbReference>
<evidence type="ECO:0000256" key="1">
    <source>
        <dbReference type="ARBA" id="ARBA00004572"/>
    </source>
</evidence>
<evidence type="ECO:0000256" key="2">
    <source>
        <dbReference type="ARBA" id="ARBA00005792"/>
    </source>
</evidence>
<evidence type="ECO:0000256" key="5">
    <source>
        <dbReference type="ARBA" id="ARBA00022787"/>
    </source>
</evidence>
<feature type="transmembrane region" description="Helical" evidence="11">
    <location>
        <begin position="6"/>
        <end position="26"/>
    </location>
</feature>
<dbReference type="AlphaFoldDB" id="A0ABD0XYX3"/>
<dbReference type="InterPro" id="IPR002056">
    <property type="entry name" value="MAS20"/>
</dbReference>
<evidence type="ECO:0000256" key="8">
    <source>
        <dbReference type="ARBA" id="ARBA00023128"/>
    </source>
</evidence>
<gene>
    <name evidence="12" type="ORF">AAG570_004911</name>
</gene>
<evidence type="ECO:0000256" key="9">
    <source>
        <dbReference type="ARBA" id="ARBA00023136"/>
    </source>
</evidence>
<evidence type="ECO:0000256" key="11">
    <source>
        <dbReference type="SAM" id="Phobius"/>
    </source>
</evidence>
<dbReference type="GO" id="GO:0015031">
    <property type="term" value="P:protein transport"/>
    <property type="evidence" value="ECO:0007669"/>
    <property type="project" value="UniProtKB-KW"/>
</dbReference>
<keyword evidence="13" id="KW-1185">Reference proteome</keyword>
<keyword evidence="5 10" id="KW-1000">Mitochondrion outer membrane</keyword>
<reference evidence="12 13" key="1">
    <citation type="submission" date="2024-07" db="EMBL/GenBank/DDBJ databases">
        <title>Chromosome-level genome assembly of the water stick insect Ranatra chinensis (Heteroptera: Nepidae).</title>
        <authorList>
            <person name="Liu X."/>
        </authorList>
    </citation>
    <scope>NUCLEOTIDE SEQUENCE [LARGE SCALE GENOMIC DNA]</scope>
    <source>
        <strain evidence="12">Cailab_2021Rc</strain>
        <tissue evidence="12">Muscle</tissue>
    </source>
</reference>
<evidence type="ECO:0000256" key="4">
    <source>
        <dbReference type="ARBA" id="ARBA00022692"/>
    </source>
</evidence>
<dbReference type="Gene3D" id="1.20.960.10">
    <property type="entry name" value="Mitochondrial outer membrane translocase complex, subunit Tom20 domain"/>
    <property type="match status" value="1"/>
</dbReference>
<dbReference type="PRINTS" id="PR00351">
    <property type="entry name" value="OM20RECEPTOR"/>
</dbReference>
<evidence type="ECO:0000313" key="13">
    <source>
        <dbReference type="Proteomes" id="UP001558652"/>
    </source>
</evidence>
<keyword evidence="8 10" id="KW-0496">Mitochondrion</keyword>
<dbReference type="Proteomes" id="UP001558652">
    <property type="component" value="Unassembled WGS sequence"/>
</dbReference>
<comment type="caution">
    <text evidence="12">The sequence shown here is derived from an EMBL/GenBank/DDBJ whole genome shotgun (WGS) entry which is preliminary data.</text>
</comment>
<keyword evidence="7 11" id="KW-1133">Transmembrane helix</keyword>
<protein>
    <recommendedName>
        <fullName evidence="14">Mitochondrial import receptor subunit TOM20</fullName>
    </recommendedName>
</protein>
<comment type="similarity">
    <text evidence="2 10">Belongs to the Tom20 family.</text>
</comment>
<dbReference type="PANTHER" id="PTHR12430:SF0">
    <property type="entry name" value="TRANSLOCASE OF OUTER MITOCHONDRIAL MEMBRANE 20"/>
    <property type="match status" value="1"/>
</dbReference>
<evidence type="ECO:0000256" key="6">
    <source>
        <dbReference type="ARBA" id="ARBA00022927"/>
    </source>
</evidence>
<dbReference type="EMBL" id="JBFDAA010000017">
    <property type="protein sequence ID" value="KAL1116437.1"/>
    <property type="molecule type" value="Genomic_DNA"/>
</dbReference>
<name>A0ABD0XYX3_9HEMI</name>
<sequence>MSTSPKTALGVATGICAALFVGYCIYFDRRRRCDPDFKRKLVERRRAARLAASRPQIELPDLRDHEAVQMFFLEQVQAAEELLGRGDVERGIDHIANAVAVCGRPGQLLEVLQQTLPAHLFDALLMRLPQLRRRIRDNPCGQRAQ</sequence>
<dbReference type="GO" id="GO:0005742">
    <property type="term" value="C:mitochondrial outer membrane translocase complex"/>
    <property type="evidence" value="ECO:0007669"/>
    <property type="project" value="UniProtKB-UniRule"/>
</dbReference>
<keyword evidence="9 10" id="KW-0472">Membrane</keyword>
<keyword evidence="4 11" id="KW-0812">Transmembrane</keyword>
<evidence type="ECO:0000256" key="10">
    <source>
        <dbReference type="PIRNR" id="PIRNR037707"/>
    </source>
</evidence>
<organism evidence="12 13">
    <name type="scientific">Ranatra chinensis</name>
    <dbReference type="NCBI Taxonomy" id="642074"/>
    <lineage>
        <taxon>Eukaryota</taxon>
        <taxon>Metazoa</taxon>
        <taxon>Ecdysozoa</taxon>
        <taxon>Arthropoda</taxon>
        <taxon>Hexapoda</taxon>
        <taxon>Insecta</taxon>
        <taxon>Pterygota</taxon>
        <taxon>Neoptera</taxon>
        <taxon>Paraneoptera</taxon>
        <taxon>Hemiptera</taxon>
        <taxon>Heteroptera</taxon>
        <taxon>Panheteroptera</taxon>
        <taxon>Nepomorpha</taxon>
        <taxon>Nepidae</taxon>
        <taxon>Ranatrinae</taxon>
        <taxon>Ranatra</taxon>
    </lineage>
</organism>
<proteinExistence type="inferred from homology"/>
<evidence type="ECO:0000256" key="7">
    <source>
        <dbReference type="ARBA" id="ARBA00022989"/>
    </source>
</evidence>
<dbReference type="Pfam" id="PF02064">
    <property type="entry name" value="MAS20"/>
    <property type="match status" value="1"/>
</dbReference>
<evidence type="ECO:0000313" key="12">
    <source>
        <dbReference type="EMBL" id="KAL1116437.1"/>
    </source>
</evidence>
<evidence type="ECO:0008006" key="14">
    <source>
        <dbReference type="Google" id="ProtNLM"/>
    </source>
</evidence>
<dbReference type="PRINTS" id="PR01989">
    <property type="entry name" value="EUOM20RECPTR"/>
</dbReference>
<dbReference type="PIRSF" id="PIRSF037707">
    <property type="entry name" value="MAS20_rcpt"/>
    <property type="match status" value="1"/>
</dbReference>
<dbReference type="InterPro" id="IPR022422">
    <property type="entry name" value="MAS20_rcpt_metazoan"/>
</dbReference>
<evidence type="ECO:0000256" key="3">
    <source>
        <dbReference type="ARBA" id="ARBA00022448"/>
    </source>
</evidence>
<keyword evidence="6" id="KW-0653">Protein transport</keyword>
<accession>A0ABD0XYX3</accession>
<comment type="subcellular location">
    <subcellularLocation>
        <location evidence="1">Mitochondrion outer membrane</location>
        <topology evidence="1">Single-pass membrane protein</topology>
    </subcellularLocation>
</comment>
<dbReference type="SUPFAM" id="SSF47157">
    <property type="entry name" value="Mitochondrial import receptor subunit Tom20"/>
    <property type="match status" value="1"/>
</dbReference>